<keyword evidence="1" id="KW-1133">Transmembrane helix</keyword>
<organism evidence="2 3">
    <name type="scientific">Sulfurimicrobium lacus</name>
    <dbReference type="NCBI Taxonomy" id="2715678"/>
    <lineage>
        <taxon>Bacteria</taxon>
        <taxon>Pseudomonadati</taxon>
        <taxon>Pseudomonadota</taxon>
        <taxon>Betaproteobacteria</taxon>
        <taxon>Nitrosomonadales</taxon>
        <taxon>Sulfuricellaceae</taxon>
        <taxon>Sulfurimicrobium</taxon>
    </lineage>
</organism>
<dbReference type="KEGG" id="slac:SKTS_07620"/>
<keyword evidence="3" id="KW-1185">Reference proteome</keyword>
<feature type="transmembrane region" description="Helical" evidence="1">
    <location>
        <begin position="46"/>
        <end position="72"/>
    </location>
</feature>
<dbReference type="AlphaFoldDB" id="A0A6F8VA51"/>
<dbReference type="Proteomes" id="UP000502260">
    <property type="component" value="Chromosome"/>
</dbReference>
<dbReference type="RefSeq" id="WP_173060634.1">
    <property type="nucleotide sequence ID" value="NZ_AP022853.1"/>
</dbReference>
<gene>
    <name evidence="2" type="ORF">SKTS_07620</name>
</gene>
<name>A0A6F8VA51_9PROT</name>
<dbReference type="EMBL" id="AP022853">
    <property type="protein sequence ID" value="BCB25876.1"/>
    <property type="molecule type" value="Genomic_DNA"/>
</dbReference>
<sequence length="77" mass="7845">MPPTRFRLPVSAVFFGVLGFITLAVGIFAMTGLLHKVHPLLNADGGLALVVTGIALILSGAFPLGLAMLAAVQSSAD</sequence>
<keyword evidence="1" id="KW-0472">Membrane</keyword>
<reference evidence="3" key="1">
    <citation type="submission" date="2020-03" db="EMBL/GenBank/DDBJ databases">
        <title>Complete genome sequence of sulfur-oxidizing bacterium skT11.</title>
        <authorList>
            <person name="Kanda M."/>
            <person name="Kojima H."/>
            <person name="Fukui M."/>
        </authorList>
    </citation>
    <scope>NUCLEOTIDE SEQUENCE [LARGE SCALE GENOMIC DNA]</scope>
    <source>
        <strain evidence="3">skT11</strain>
    </source>
</reference>
<keyword evidence="1" id="KW-0812">Transmembrane</keyword>
<proteinExistence type="predicted"/>
<feature type="transmembrane region" description="Helical" evidence="1">
    <location>
        <begin position="12"/>
        <end position="34"/>
    </location>
</feature>
<evidence type="ECO:0000313" key="2">
    <source>
        <dbReference type="EMBL" id="BCB25876.1"/>
    </source>
</evidence>
<accession>A0A6F8VA51</accession>
<evidence type="ECO:0000313" key="3">
    <source>
        <dbReference type="Proteomes" id="UP000502260"/>
    </source>
</evidence>
<protein>
    <submittedName>
        <fullName evidence="2">Uncharacterized protein</fullName>
    </submittedName>
</protein>
<evidence type="ECO:0000256" key="1">
    <source>
        <dbReference type="SAM" id="Phobius"/>
    </source>
</evidence>